<feature type="compositionally biased region" description="Basic and acidic residues" evidence="1">
    <location>
        <begin position="50"/>
        <end position="69"/>
    </location>
</feature>
<protein>
    <submittedName>
        <fullName evidence="2">Probable DNA-binding protein</fullName>
    </submittedName>
</protein>
<feature type="region of interest" description="Disordered" evidence="1">
    <location>
        <begin position="1"/>
        <end position="115"/>
    </location>
</feature>
<evidence type="ECO:0000313" key="2">
    <source>
        <dbReference type="EMBL" id="CAA9328145.1"/>
    </source>
</evidence>
<feature type="compositionally biased region" description="Basic and acidic residues" evidence="1">
    <location>
        <begin position="17"/>
        <end position="35"/>
    </location>
</feature>
<dbReference type="GO" id="GO:0003677">
    <property type="term" value="F:DNA binding"/>
    <property type="evidence" value="ECO:0007669"/>
    <property type="project" value="UniProtKB-KW"/>
</dbReference>
<feature type="compositionally biased region" description="Basic residues" evidence="1">
    <location>
        <begin position="36"/>
        <end position="49"/>
    </location>
</feature>
<reference evidence="2" key="1">
    <citation type="submission" date="2020-02" db="EMBL/GenBank/DDBJ databases">
        <authorList>
            <person name="Meier V. D."/>
        </authorList>
    </citation>
    <scope>NUCLEOTIDE SEQUENCE</scope>
    <source>
        <strain evidence="2">AVDCRST_MAG24</strain>
    </source>
</reference>
<accession>A0A6J4LG99</accession>
<dbReference type="EMBL" id="CADCUF010000100">
    <property type="protein sequence ID" value="CAA9328145.1"/>
    <property type="molecule type" value="Genomic_DNA"/>
</dbReference>
<proteinExistence type="predicted"/>
<name>A0A6J4LG99_9ACTN</name>
<feature type="compositionally biased region" description="Basic residues" evidence="1">
    <location>
        <begin position="1"/>
        <end position="11"/>
    </location>
</feature>
<evidence type="ECO:0000256" key="1">
    <source>
        <dbReference type="SAM" id="MobiDB-lite"/>
    </source>
</evidence>
<keyword evidence="2" id="KW-0238">DNA-binding</keyword>
<gene>
    <name evidence="2" type="ORF">AVDCRST_MAG24-683</name>
</gene>
<feature type="non-terminal residue" evidence="2">
    <location>
        <position position="115"/>
    </location>
</feature>
<organism evidence="2">
    <name type="scientific">uncultured Nocardioidaceae bacterium</name>
    <dbReference type="NCBI Taxonomy" id="253824"/>
    <lineage>
        <taxon>Bacteria</taxon>
        <taxon>Bacillati</taxon>
        <taxon>Actinomycetota</taxon>
        <taxon>Actinomycetes</taxon>
        <taxon>Propionibacteriales</taxon>
        <taxon>Nocardioidaceae</taxon>
        <taxon>environmental samples</taxon>
    </lineage>
</organism>
<sequence length="115" mass="13197">GLRHRRGRRGGLGRLAVRGEHDRRSARDVAGDRRLAVGRRQGRRRRRVDRSRLRPSDRGAVADREERPDPRRRRAHAEGRRLRAPPPRPAPVGRRHRDQVALLADELGTRPAEGL</sequence>
<dbReference type="AlphaFoldDB" id="A0A6J4LG99"/>
<feature type="non-terminal residue" evidence="2">
    <location>
        <position position="1"/>
    </location>
</feature>